<keyword evidence="2" id="KW-1185">Reference proteome</keyword>
<gene>
    <name evidence="1" type="ORF">CEXT_408171</name>
</gene>
<evidence type="ECO:0008006" key="3">
    <source>
        <dbReference type="Google" id="ProtNLM"/>
    </source>
</evidence>
<dbReference type="Proteomes" id="UP001054945">
    <property type="component" value="Unassembled WGS sequence"/>
</dbReference>
<evidence type="ECO:0000313" key="1">
    <source>
        <dbReference type="EMBL" id="GIX83197.1"/>
    </source>
</evidence>
<sequence length="123" mass="14036">MRQLHAERASISSLVHLARLSVAMAPESLMHSAPSGELPSLADMQSAQWMKKETQRSVRDIPDALIDLKPLDSYSRNLPKELYNEVNELGQSQSHVPRWELLEDTRETCSSKWCRCKHPDLLL</sequence>
<comment type="caution">
    <text evidence="1">The sequence shown here is derived from an EMBL/GenBank/DDBJ whole genome shotgun (WGS) entry which is preliminary data.</text>
</comment>
<evidence type="ECO:0000313" key="2">
    <source>
        <dbReference type="Proteomes" id="UP001054945"/>
    </source>
</evidence>
<reference evidence="1 2" key="1">
    <citation type="submission" date="2021-06" db="EMBL/GenBank/DDBJ databases">
        <title>Caerostris extrusa draft genome.</title>
        <authorList>
            <person name="Kono N."/>
            <person name="Arakawa K."/>
        </authorList>
    </citation>
    <scope>NUCLEOTIDE SEQUENCE [LARGE SCALE GENOMIC DNA]</scope>
</reference>
<dbReference type="AlphaFoldDB" id="A0AAV4NEF7"/>
<accession>A0AAV4NEF7</accession>
<name>A0AAV4NEF7_CAEEX</name>
<dbReference type="EMBL" id="BPLR01003301">
    <property type="protein sequence ID" value="GIX83197.1"/>
    <property type="molecule type" value="Genomic_DNA"/>
</dbReference>
<proteinExistence type="predicted"/>
<protein>
    <recommendedName>
        <fullName evidence="3">NT-3</fullName>
    </recommendedName>
</protein>
<organism evidence="1 2">
    <name type="scientific">Caerostris extrusa</name>
    <name type="common">Bark spider</name>
    <name type="synonym">Caerostris bankana</name>
    <dbReference type="NCBI Taxonomy" id="172846"/>
    <lineage>
        <taxon>Eukaryota</taxon>
        <taxon>Metazoa</taxon>
        <taxon>Ecdysozoa</taxon>
        <taxon>Arthropoda</taxon>
        <taxon>Chelicerata</taxon>
        <taxon>Arachnida</taxon>
        <taxon>Araneae</taxon>
        <taxon>Araneomorphae</taxon>
        <taxon>Entelegynae</taxon>
        <taxon>Araneoidea</taxon>
        <taxon>Araneidae</taxon>
        <taxon>Caerostris</taxon>
    </lineage>
</organism>